<name>A0ABC8M8E7_ERUVS</name>
<dbReference type="EMBL" id="CAKOAT010996080">
    <property type="protein sequence ID" value="CAH8392459.1"/>
    <property type="molecule type" value="Genomic_DNA"/>
</dbReference>
<protein>
    <submittedName>
        <fullName evidence="2">Uncharacterized protein</fullName>
    </submittedName>
</protein>
<reference evidence="2 3" key="1">
    <citation type="submission" date="2022-03" db="EMBL/GenBank/DDBJ databases">
        <authorList>
            <person name="Macdonald S."/>
            <person name="Ahmed S."/>
            <person name="Newling K."/>
        </authorList>
    </citation>
    <scope>NUCLEOTIDE SEQUENCE [LARGE SCALE GENOMIC DNA]</scope>
</reference>
<feature type="non-terminal residue" evidence="2">
    <location>
        <position position="1"/>
    </location>
</feature>
<proteinExistence type="predicted"/>
<organism evidence="2 3">
    <name type="scientific">Eruca vesicaria subsp. sativa</name>
    <name type="common">Garden rocket</name>
    <name type="synonym">Eruca sativa</name>
    <dbReference type="NCBI Taxonomy" id="29727"/>
    <lineage>
        <taxon>Eukaryota</taxon>
        <taxon>Viridiplantae</taxon>
        <taxon>Streptophyta</taxon>
        <taxon>Embryophyta</taxon>
        <taxon>Tracheophyta</taxon>
        <taxon>Spermatophyta</taxon>
        <taxon>Magnoliopsida</taxon>
        <taxon>eudicotyledons</taxon>
        <taxon>Gunneridae</taxon>
        <taxon>Pentapetalae</taxon>
        <taxon>rosids</taxon>
        <taxon>malvids</taxon>
        <taxon>Brassicales</taxon>
        <taxon>Brassicaceae</taxon>
        <taxon>Brassiceae</taxon>
        <taxon>Eruca</taxon>
    </lineage>
</organism>
<dbReference type="AlphaFoldDB" id="A0ABC8M8E7"/>
<evidence type="ECO:0000313" key="3">
    <source>
        <dbReference type="Proteomes" id="UP001642260"/>
    </source>
</evidence>
<keyword evidence="3" id="KW-1185">Reference proteome</keyword>
<sequence length="133" mass="14874">TSDSLQGFISHAAVLNAFSATASPQAPLSTPRSLRSNQKAHQSVVTEAVEVSDGEEPKHIPDRSENLLAKDLRSCKDIPPQSLIAPLPWKQWDHFCRVVAQIKHVNHITPSQHGFSNKWLLQLAEPQQWTSFY</sequence>
<evidence type="ECO:0000313" key="2">
    <source>
        <dbReference type="EMBL" id="CAH8392459.1"/>
    </source>
</evidence>
<feature type="region of interest" description="Disordered" evidence="1">
    <location>
        <begin position="21"/>
        <end position="41"/>
    </location>
</feature>
<feature type="non-terminal residue" evidence="2">
    <location>
        <position position="133"/>
    </location>
</feature>
<gene>
    <name evidence="2" type="ORF">ERUC_LOCUS44942</name>
</gene>
<comment type="caution">
    <text evidence="2">The sequence shown here is derived from an EMBL/GenBank/DDBJ whole genome shotgun (WGS) entry which is preliminary data.</text>
</comment>
<evidence type="ECO:0000256" key="1">
    <source>
        <dbReference type="SAM" id="MobiDB-lite"/>
    </source>
</evidence>
<dbReference type="Proteomes" id="UP001642260">
    <property type="component" value="Unassembled WGS sequence"/>
</dbReference>
<accession>A0ABC8M8E7</accession>